<dbReference type="PANTHER" id="PTHR30572">
    <property type="entry name" value="MEMBRANE COMPONENT OF TRANSPORTER-RELATED"/>
    <property type="match status" value="1"/>
</dbReference>
<dbReference type="InterPro" id="IPR050250">
    <property type="entry name" value="Macrolide_Exporter_MacB"/>
</dbReference>
<dbReference type="Pfam" id="PF02687">
    <property type="entry name" value="FtsX"/>
    <property type="match status" value="1"/>
</dbReference>
<evidence type="ECO:0000256" key="3">
    <source>
        <dbReference type="ARBA" id="ARBA00022692"/>
    </source>
</evidence>
<feature type="domain" description="ABC3 transporter permease C-terminal" evidence="8">
    <location>
        <begin position="296"/>
        <end position="409"/>
    </location>
</feature>
<evidence type="ECO:0000313" key="10">
    <source>
        <dbReference type="EMBL" id="TXF88510.1"/>
    </source>
</evidence>
<feature type="transmembrane region" description="Helical" evidence="7">
    <location>
        <begin position="335"/>
        <end position="362"/>
    </location>
</feature>
<evidence type="ECO:0000259" key="9">
    <source>
        <dbReference type="Pfam" id="PF12704"/>
    </source>
</evidence>
<protein>
    <submittedName>
        <fullName evidence="10">FtsX-like permease family protein</fullName>
    </submittedName>
</protein>
<dbReference type="Pfam" id="PF12704">
    <property type="entry name" value="MacB_PCD"/>
    <property type="match status" value="1"/>
</dbReference>
<keyword evidence="5 7" id="KW-0472">Membrane</keyword>
<dbReference type="PANTHER" id="PTHR30572:SF4">
    <property type="entry name" value="ABC TRANSPORTER PERMEASE YTRF"/>
    <property type="match status" value="1"/>
</dbReference>
<evidence type="ECO:0000256" key="2">
    <source>
        <dbReference type="ARBA" id="ARBA00022475"/>
    </source>
</evidence>
<dbReference type="AlphaFoldDB" id="A0A5C7FUM4"/>
<sequence>MLFLKVFTESVRQAIAQLTGNKLRTFLSLLGISIGIFCIIGVLSAVESLEDSVQGSLAKLGDDVVYIDKWPWKDNSGDWWEYYQRPYPDHDDYEALKERMPTASLVSYWTVPGVKTLKYQRNTVEGGFLFVTTYELNRMLNIEIGKGRYWSSAEYNGGSDKVLLGFTIAQELFGAIEPVGKTIKMGGRKYEVIGVLEAAGGDLINPLDFDDAIMVTYTNAARFINLKNRNRFGGSVAVKAKEGFSLEQVQDDIRGILRSSRRLRPRENDSFAMNQLSMIADQVSGIFGVLNTVGFLIGFFSIIVGAISVANIMFVSVKERTSLIGVKKALGARQFVILLEFLTESVILCIIGGLFGLLLVVGATMVLNSIFESFQITLSVKYAIFGILGSAVVGILAGAIPAGLAAKMDAVEAMRS</sequence>
<keyword evidence="3 7" id="KW-0812">Transmembrane</keyword>
<dbReference type="OrthoDB" id="9770036at2"/>
<comment type="similarity">
    <text evidence="6">Belongs to the ABC-4 integral membrane protein family.</text>
</comment>
<organism evidence="10 11">
    <name type="scientific">Neolewinella aurantiaca</name>
    <dbReference type="NCBI Taxonomy" id="2602767"/>
    <lineage>
        <taxon>Bacteria</taxon>
        <taxon>Pseudomonadati</taxon>
        <taxon>Bacteroidota</taxon>
        <taxon>Saprospiria</taxon>
        <taxon>Saprospirales</taxon>
        <taxon>Lewinellaceae</taxon>
        <taxon>Neolewinella</taxon>
    </lineage>
</organism>
<evidence type="ECO:0000313" key="11">
    <source>
        <dbReference type="Proteomes" id="UP000321907"/>
    </source>
</evidence>
<keyword evidence="2" id="KW-1003">Cell membrane</keyword>
<evidence type="ECO:0000256" key="6">
    <source>
        <dbReference type="ARBA" id="ARBA00038076"/>
    </source>
</evidence>
<reference evidence="10 11" key="1">
    <citation type="submission" date="2019-08" db="EMBL/GenBank/DDBJ databases">
        <title>Lewinella sp. strain SSH13 Genome sequencing and assembly.</title>
        <authorList>
            <person name="Kim I."/>
        </authorList>
    </citation>
    <scope>NUCLEOTIDE SEQUENCE [LARGE SCALE GENOMIC DNA]</scope>
    <source>
        <strain evidence="10 11">SSH13</strain>
    </source>
</reference>
<dbReference type="InterPro" id="IPR025857">
    <property type="entry name" value="MacB_PCD"/>
</dbReference>
<feature type="transmembrane region" description="Helical" evidence="7">
    <location>
        <begin position="26"/>
        <end position="46"/>
    </location>
</feature>
<accession>A0A5C7FUM4</accession>
<dbReference type="GO" id="GO:0022857">
    <property type="term" value="F:transmembrane transporter activity"/>
    <property type="evidence" value="ECO:0007669"/>
    <property type="project" value="TreeGrafter"/>
</dbReference>
<dbReference type="EMBL" id="VOXD01000022">
    <property type="protein sequence ID" value="TXF88510.1"/>
    <property type="molecule type" value="Genomic_DNA"/>
</dbReference>
<proteinExistence type="inferred from homology"/>
<name>A0A5C7FUM4_9BACT</name>
<comment type="caution">
    <text evidence="10">The sequence shown here is derived from an EMBL/GenBank/DDBJ whole genome shotgun (WGS) entry which is preliminary data.</text>
</comment>
<dbReference type="Proteomes" id="UP000321907">
    <property type="component" value="Unassembled WGS sequence"/>
</dbReference>
<gene>
    <name evidence="10" type="ORF">FUA23_14595</name>
</gene>
<feature type="transmembrane region" description="Helical" evidence="7">
    <location>
        <begin position="296"/>
        <end position="314"/>
    </location>
</feature>
<keyword evidence="4 7" id="KW-1133">Transmembrane helix</keyword>
<evidence type="ECO:0000256" key="5">
    <source>
        <dbReference type="ARBA" id="ARBA00023136"/>
    </source>
</evidence>
<evidence type="ECO:0000256" key="7">
    <source>
        <dbReference type="SAM" id="Phobius"/>
    </source>
</evidence>
<evidence type="ECO:0000259" key="8">
    <source>
        <dbReference type="Pfam" id="PF02687"/>
    </source>
</evidence>
<evidence type="ECO:0000256" key="1">
    <source>
        <dbReference type="ARBA" id="ARBA00004651"/>
    </source>
</evidence>
<dbReference type="InterPro" id="IPR003838">
    <property type="entry name" value="ABC3_permease_C"/>
</dbReference>
<dbReference type="GO" id="GO:0005886">
    <property type="term" value="C:plasma membrane"/>
    <property type="evidence" value="ECO:0007669"/>
    <property type="project" value="UniProtKB-SubCell"/>
</dbReference>
<feature type="transmembrane region" description="Helical" evidence="7">
    <location>
        <begin position="382"/>
        <end position="406"/>
    </location>
</feature>
<feature type="domain" description="MacB-like periplasmic core" evidence="9">
    <location>
        <begin position="25"/>
        <end position="255"/>
    </location>
</feature>
<keyword evidence="11" id="KW-1185">Reference proteome</keyword>
<comment type="subcellular location">
    <subcellularLocation>
        <location evidence="1">Cell membrane</location>
        <topology evidence="1">Multi-pass membrane protein</topology>
    </subcellularLocation>
</comment>
<evidence type="ECO:0000256" key="4">
    <source>
        <dbReference type="ARBA" id="ARBA00022989"/>
    </source>
</evidence>
<dbReference type="RefSeq" id="WP_147931492.1">
    <property type="nucleotide sequence ID" value="NZ_VOXD01000022.1"/>
</dbReference>